<reference evidence="1" key="2">
    <citation type="journal article" date="2015" name="Data Brief">
        <title>Shoot transcriptome of the giant reed, Arundo donax.</title>
        <authorList>
            <person name="Barrero R.A."/>
            <person name="Guerrero F.D."/>
            <person name="Moolhuijzen P."/>
            <person name="Goolsby J.A."/>
            <person name="Tidwell J."/>
            <person name="Bellgard S.E."/>
            <person name="Bellgard M.I."/>
        </authorList>
    </citation>
    <scope>NUCLEOTIDE SEQUENCE</scope>
    <source>
        <tissue evidence="1">Shoot tissue taken approximately 20 cm above the soil surface</tissue>
    </source>
</reference>
<reference evidence="1" key="1">
    <citation type="submission" date="2014-09" db="EMBL/GenBank/DDBJ databases">
        <authorList>
            <person name="Magalhaes I.L.F."/>
            <person name="Oliveira U."/>
            <person name="Santos F.R."/>
            <person name="Vidigal T.H.D.A."/>
            <person name="Brescovit A.D."/>
            <person name="Santos A.J."/>
        </authorList>
    </citation>
    <scope>NUCLEOTIDE SEQUENCE</scope>
    <source>
        <tissue evidence="1">Shoot tissue taken approximately 20 cm above the soil surface</tissue>
    </source>
</reference>
<protein>
    <submittedName>
        <fullName evidence="1">Uncharacterized protein</fullName>
    </submittedName>
</protein>
<evidence type="ECO:0000313" key="1">
    <source>
        <dbReference type="EMBL" id="JAD50788.1"/>
    </source>
</evidence>
<dbReference type="AlphaFoldDB" id="A0A0A9ALN6"/>
<name>A0A0A9ALN6_ARUDO</name>
<accession>A0A0A9ALN6</accession>
<organism evidence="1">
    <name type="scientific">Arundo donax</name>
    <name type="common">Giant reed</name>
    <name type="synonym">Donax arundinaceus</name>
    <dbReference type="NCBI Taxonomy" id="35708"/>
    <lineage>
        <taxon>Eukaryota</taxon>
        <taxon>Viridiplantae</taxon>
        <taxon>Streptophyta</taxon>
        <taxon>Embryophyta</taxon>
        <taxon>Tracheophyta</taxon>
        <taxon>Spermatophyta</taxon>
        <taxon>Magnoliopsida</taxon>
        <taxon>Liliopsida</taxon>
        <taxon>Poales</taxon>
        <taxon>Poaceae</taxon>
        <taxon>PACMAD clade</taxon>
        <taxon>Arundinoideae</taxon>
        <taxon>Arundineae</taxon>
        <taxon>Arundo</taxon>
    </lineage>
</organism>
<proteinExistence type="predicted"/>
<dbReference type="EMBL" id="GBRH01247107">
    <property type="protein sequence ID" value="JAD50788.1"/>
    <property type="molecule type" value="Transcribed_RNA"/>
</dbReference>
<sequence>MSTYLVIPHGYRVFLSMQGPPYPFRLSIHSCFGAPYGKPPVLKSMIATISEVTKCASFR</sequence>